<organism evidence="9">
    <name type="scientific">Photinus pyralis</name>
    <name type="common">Common eastern firefly</name>
    <name type="synonym">Lampyris pyralis</name>
    <dbReference type="NCBI Taxonomy" id="7054"/>
    <lineage>
        <taxon>Eukaryota</taxon>
        <taxon>Metazoa</taxon>
        <taxon>Ecdysozoa</taxon>
        <taxon>Arthropoda</taxon>
        <taxon>Hexapoda</taxon>
        <taxon>Insecta</taxon>
        <taxon>Pterygota</taxon>
        <taxon>Neoptera</taxon>
        <taxon>Endopterygota</taxon>
        <taxon>Coleoptera</taxon>
        <taxon>Polyphaga</taxon>
        <taxon>Elateriformia</taxon>
        <taxon>Elateroidea</taxon>
        <taxon>Lampyridae</taxon>
        <taxon>Lampyrinae</taxon>
        <taxon>Photinus</taxon>
    </lineage>
</organism>
<dbReference type="InterPro" id="IPR050173">
    <property type="entry name" value="ABC_transporter_C-like"/>
</dbReference>
<protein>
    <recommendedName>
        <fullName evidence="8">ABC transmembrane type-1 domain-containing protein</fullName>
    </recommendedName>
</protein>
<dbReference type="PROSITE" id="PS50929">
    <property type="entry name" value="ABC_TM1F"/>
    <property type="match status" value="1"/>
</dbReference>
<dbReference type="Pfam" id="PF00664">
    <property type="entry name" value="ABC_membrane"/>
    <property type="match status" value="1"/>
</dbReference>
<dbReference type="SUPFAM" id="SSF90123">
    <property type="entry name" value="ABC transporter transmembrane region"/>
    <property type="match status" value="1"/>
</dbReference>
<evidence type="ECO:0000256" key="2">
    <source>
        <dbReference type="ARBA" id="ARBA00022692"/>
    </source>
</evidence>
<reference evidence="9" key="1">
    <citation type="journal article" date="2016" name="Sci. Rep.">
        <title>Molecular characterization of firefly nuptial gifts: a multi-omics approach sheds light on postcopulatory sexual selection.</title>
        <authorList>
            <person name="Al-Wathiqui N."/>
            <person name="Fallon T.R."/>
            <person name="South A."/>
            <person name="Weng J.K."/>
            <person name="Lewis S.M."/>
        </authorList>
    </citation>
    <scope>NUCLEOTIDE SEQUENCE</scope>
</reference>
<dbReference type="Gene3D" id="1.20.1560.10">
    <property type="entry name" value="ABC transporter type 1, transmembrane domain"/>
    <property type="match status" value="1"/>
</dbReference>
<keyword evidence="4" id="KW-0067">ATP-binding</keyword>
<dbReference type="InterPro" id="IPR011527">
    <property type="entry name" value="ABC1_TM_dom"/>
</dbReference>
<keyword evidence="3" id="KW-0547">Nucleotide-binding</keyword>
<keyword evidence="1" id="KW-0813">Transport</keyword>
<feature type="transmembrane region" description="Helical" evidence="7">
    <location>
        <begin position="44"/>
        <end position="67"/>
    </location>
</feature>
<evidence type="ECO:0000256" key="7">
    <source>
        <dbReference type="SAM" id="Phobius"/>
    </source>
</evidence>
<dbReference type="PANTHER" id="PTHR24223">
    <property type="entry name" value="ATP-BINDING CASSETTE SUB-FAMILY C"/>
    <property type="match status" value="1"/>
</dbReference>
<evidence type="ECO:0000256" key="1">
    <source>
        <dbReference type="ARBA" id="ARBA00022448"/>
    </source>
</evidence>
<dbReference type="AlphaFoldDB" id="A0A1Y1MHV4"/>
<feature type="domain" description="ABC transmembrane type-1" evidence="8">
    <location>
        <begin position="1"/>
        <end position="90"/>
    </location>
</feature>
<proteinExistence type="predicted"/>
<evidence type="ECO:0000259" key="8">
    <source>
        <dbReference type="PROSITE" id="PS50929"/>
    </source>
</evidence>
<sequence length="126" mass="14601">MSEITAGIQVIKMYAWEKPFEEMVKVARKLEMDVMARTSYIRGFLISLTVFSDRFSLFLTIVTYVLLGNALTSDKVFSMAQLFNTVQSYMVVLYPFAMSFFAEAKVSVERVEVQVRRKNLMLHTIF</sequence>
<evidence type="ECO:0000256" key="3">
    <source>
        <dbReference type="ARBA" id="ARBA00022741"/>
    </source>
</evidence>
<dbReference type="GO" id="GO:0005524">
    <property type="term" value="F:ATP binding"/>
    <property type="evidence" value="ECO:0007669"/>
    <property type="project" value="UniProtKB-KW"/>
</dbReference>
<keyword evidence="6 7" id="KW-0472">Membrane</keyword>
<evidence type="ECO:0000256" key="4">
    <source>
        <dbReference type="ARBA" id="ARBA00022840"/>
    </source>
</evidence>
<dbReference type="InterPro" id="IPR036640">
    <property type="entry name" value="ABC1_TM_sf"/>
</dbReference>
<evidence type="ECO:0000256" key="6">
    <source>
        <dbReference type="ARBA" id="ARBA00023136"/>
    </source>
</evidence>
<keyword evidence="2 7" id="KW-0812">Transmembrane</keyword>
<accession>A0A1Y1MHV4</accession>
<name>A0A1Y1MHV4_PHOPY</name>
<evidence type="ECO:0000313" key="9">
    <source>
        <dbReference type="EMBL" id="JAV84220.1"/>
    </source>
</evidence>
<feature type="transmembrane region" description="Helical" evidence="7">
    <location>
        <begin position="87"/>
        <end position="108"/>
    </location>
</feature>
<dbReference type="GO" id="GO:0140359">
    <property type="term" value="F:ABC-type transporter activity"/>
    <property type="evidence" value="ECO:0007669"/>
    <property type="project" value="InterPro"/>
</dbReference>
<dbReference type="EMBL" id="GEZM01033564">
    <property type="protein sequence ID" value="JAV84220.1"/>
    <property type="molecule type" value="Transcribed_RNA"/>
</dbReference>
<dbReference type="PANTHER" id="PTHR24223:SF415">
    <property type="entry name" value="FI20190P1"/>
    <property type="match status" value="1"/>
</dbReference>
<evidence type="ECO:0000256" key="5">
    <source>
        <dbReference type="ARBA" id="ARBA00022989"/>
    </source>
</evidence>
<keyword evidence="5 7" id="KW-1133">Transmembrane helix</keyword>
<dbReference type="GO" id="GO:0016020">
    <property type="term" value="C:membrane"/>
    <property type="evidence" value="ECO:0007669"/>
    <property type="project" value="InterPro"/>
</dbReference>